<feature type="compositionally biased region" description="Low complexity" evidence="4">
    <location>
        <begin position="750"/>
        <end position="764"/>
    </location>
</feature>
<dbReference type="InterPro" id="IPR008984">
    <property type="entry name" value="SMAD_FHA_dom_sf"/>
</dbReference>
<dbReference type="Gene3D" id="3.40.50.10190">
    <property type="entry name" value="BRCT domain"/>
    <property type="match status" value="2"/>
</dbReference>
<proteinExistence type="predicted"/>
<feature type="compositionally biased region" description="Gly residues" evidence="4">
    <location>
        <begin position="769"/>
        <end position="809"/>
    </location>
</feature>
<dbReference type="PROSITE" id="PS50172">
    <property type="entry name" value="BRCT"/>
    <property type="match status" value="2"/>
</dbReference>
<feature type="region of interest" description="Disordered" evidence="4">
    <location>
        <begin position="913"/>
        <end position="943"/>
    </location>
</feature>
<dbReference type="SUPFAM" id="SSF49879">
    <property type="entry name" value="SMAD/FHA domain"/>
    <property type="match status" value="1"/>
</dbReference>
<feature type="compositionally biased region" description="Basic and acidic residues" evidence="4">
    <location>
        <begin position="132"/>
        <end position="149"/>
    </location>
</feature>
<keyword evidence="8" id="KW-1185">Reference proteome</keyword>
<evidence type="ECO:0000313" key="8">
    <source>
        <dbReference type="Proteomes" id="UP000649617"/>
    </source>
</evidence>
<feature type="compositionally biased region" description="Basic and acidic residues" evidence="4">
    <location>
        <begin position="605"/>
        <end position="637"/>
    </location>
</feature>
<feature type="compositionally biased region" description="Acidic residues" evidence="4">
    <location>
        <begin position="350"/>
        <end position="377"/>
    </location>
</feature>
<evidence type="ECO:0000313" key="7">
    <source>
        <dbReference type="EMBL" id="CAE7188801.1"/>
    </source>
</evidence>
<organism evidence="7 8">
    <name type="scientific">Symbiodinium pilosum</name>
    <name type="common">Dinoflagellate</name>
    <dbReference type="NCBI Taxonomy" id="2952"/>
    <lineage>
        <taxon>Eukaryota</taxon>
        <taxon>Sar</taxon>
        <taxon>Alveolata</taxon>
        <taxon>Dinophyceae</taxon>
        <taxon>Suessiales</taxon>
        <taxon>Symbiodiniaceae</taxon>
        <taxon>Symbiodinium</taxon>
    </lineage>
</organism>
<sequence>MDGLAFALQLDGEEEVHCELQLEGDEEHTVVKIGRCPKGGVVVNHLGVSWVHAEVRLLRGESEDELQLGVRDVSANGTGLQEEGGKEDDIQWLERNEDTPVPDGKQIVLPQKIKNKAGRPEDSVRRTISHRVLSDEEAAKARKIREEKAAKKKRRAEKKEREKDKKAEKAGEKAVEPPSKKEKVEKAAKAEKEDQRKSDTKTAEKKPKKDEEKPAKKSSQKEKDKHDKPSKEKDKPVLKQARSRSRDARKEEKARNGAGQRDERKHQKGVAEGELPAAAPEEPKVPKAVGEPPAKVAEPPKLAEPPAKVTEPPAKVAEPPKLAEPPAKAAEPPAEVAEVKVPQEVKPEEVAEPQQEENEDEEEEVVDAEVKSDDEDVVMVTDEQPAPVAKEVAPQMPAQEAAPAEQEQEFVLPAWVKEGKRCNWFSASLKRLVPVRITKVDHAKSVVIATFESDSAVWKSVHFMILGQPECPLKGPEPGQESSDEEEKESRSRRRSRTPDVWEQERRRVIATQEAVLAAERQEEERRKKQQEEEQRRKAAQEIERQKVQAAFEQRKKEAEEQRLREEEEWRARLVERRKKEAAEEEERLRREEEERQERRRKRKEEKDREREKEKEREKARRSQKEAEEDRERKRQASMDAFEQVCKSSDPMKPARRRRESDDSDDDDSPKQAAAQWPGMGMFNPMMAMMAAAAGNGGGFAMGSQAMGASKGAAKGFGKAPNPKGGHGYDAPAKGWGPSPGSGHPGSGHPGSSHPGSHPGSGHPHPGGHPAGGHPGSGHAGSGHPGSGHPGSGHPGSGHPGSGHPGSGHAGSSQSGFSYGGCGGYEARGDSYPSGPGGPGGRGAGAAGYGCGANSGFDNGAGEARAPPPWRSAAAARPPPPPTGRAQGGCGGYGCGGEMPGAKGGCGGEMPGAKGGRGGEMPGAKGGRGSEPGMKGGHLFPNTTGGTGGGFLFGNKGAGFGGKGWRFGRVSVEEGVEQLEKFDCMASDVAPTLPWPDEECAATQLDEDEEESGAPAAEPGIADVAILEPPLPSSPPATPPPRKRRHHSSAGRSSETPDKACRRSPRLRELQQRKELEAVEPQPPAPGVRQVSTGPVLAAPPVRPVIALSGVEIEANLRTAACRLLESKGGSLSDAWTKEATHLVACRLRRTFKIMCALCGGVPIVRPAFVKRCVQEARVPEVRRQDLLRDLIGEQIFAKRFLGRSERYSLADVLQRAQDRPLLDNYRVYVLPEVSAMERPKLQALVEAAGGQWLEELPAAPGNSSLIVFADASCAASAAEVMAQGLQAYQVEALLTAACTQELRLEAQKGVLCIPDAFASAVSSSKKCWHFYAWRRGILQEWPSEKLGFHQNMPFYLEIGEAPVLKHFIAESPLLRGTKVGGDDAPTVFLVAPPAEQLTKYVLEDPAGPFVGTLEWPDRLFDDVDGKNEPDVADHAPGSWKKWSFQFSKREPFMLKADWHGVHGWGKKFDIFVPRKNAVVPVRQAPPRVLALLEAFRKVNDDCWQEIASGLQELHEQKPDDILRCRLLKMLIEEFQERGFFGAIEAQAGPARRKEMHWHRDGATGLLHLGITLSGRRRLQLRAWSENDSWTQELWMDAGHIYLTSPFLFEHSITYSAEGSGNGPTLALMCRFGFLDEEDALWVNHFRGRDMLEVVELISGCLRNATDQGKLRLPTLGEVSAIEKEHAR</sequence>
<feature type="compositionally biased region" description="Basic and acidic residues" evidence="4">
    <location>
        <begin position="520"/>
        <end position="598"/>
    </location>
</feature>
<feature type="compositionally biased region" description="Basic and acidic residues" evidence="4">
    <location>
        <begin position="157"/>
        <end position="237"/>
    </location>
</feature>
<feature type="domain" description="FHA" evidence="5">
    <location>
        <begin position="31"/>
        <end position="78"/>
    </location>
</feature>
<reference evidence="7" key="1">
    <citation type="submission" date="2021-02" db="EMBL/GenBank/DDBJ databases">
        <authorList>
            <person name="Dougan E. K."/>
            <person name="Rhodes N."/>
            <person name="Thang M."/>
            <person name="Chan C."/>
        </authorList>
    </citation>
    <scope>NUCLEOTIDE SEQUENCE</scope>
</reference>
<evidence type="ECO:0000256" key="3">
    <source>
        <dbReference type="ARBA" id="ARBA00023306"/>
    </source>
</evidence>
<feature type="region of interest" description="Disordered" evidence="4">
    <location>
        <begin position="859"/>
        <end position="887"/>
    </location>
</feature>
<feature type="compositionally biased region" description="Pro residues" evidence="4">
    <location>
        <begin position="1029"/>
        <end position="1040"/>
    </location>
</feature>
<dbReference type="SMART" id="SM00292">
    <property type="entry name" value="BRCT"/>
    <property type="match status" value="1"/>
</dbReference>
<evidence type="ECO:0000256" key="4">
    <source>
        <dbReference type="SAM" id="MobiDB-lite"/>
    </source>
</evidence>
<feature type="region of interest" description="Disordered" evidence="4">
    <location>
        <begin position="1026"/>
        <end position="1095"/>
    </location>
</feature>
<dbReference type="PANTHER" id="PTHR47177:SF3">
    <property type="entry name" value="F18C1.6 PROTEIN"/>
    <property type="match status" value="1"/>
</dbReference>
<protein>
    <submittedName>
        <fullName evidence="7">Paxip1 protein</fullName>
    </submittedName>
</protein>
<name>A0A812J170_SYMPI</name>
<feature type="compositionally biased region" description="Low complexity" evidence="4">
    <location>
        <begin position="272"/>
        <end position="336"/>
    </location>
</feature>
<feature type="region of interest" description="Disordered" evidence="4">
    <location>
        <begin position="96"/>
        <end position="378"/>
    </location>
</feature>
<dbReference type="InterPro" id="IPR001357">
    <property type="entry name" value="BRCT_dom"/>
</dbReference>
<feature type="domain" description="BRCT" evidence="6">
    <location>
        <begin position="1105"/>
        <end position="1187"/>
    </location>
</feature>
<feature type="compositionally biased region" description="Basic and acidic residues" evidence="4">
    <location>
        <begin position="337"/>
        <end position="349"/>
    </location>
</feature>
<keyword evidence="3" id="KW-0131">Cell cycle</keyword>
<dbReference type="SUPFAM" id="SSF52113">
    <property type="entry name" value="BRCT domain"/>
    <property type="match status" value="1"/>
</dbReference>
<evidence type="ECO:0000259" key="6">
    <source>
        <dbReference type="PROSITE" id="PS50172"/>
    </source>
</evidence>
<dbReference type="Pfam" id="PF16589">
    <property type="entry name" value="BRCT_2"/>
    <property type="match status" value="1"/>
</dbReference>
<dbReference type="PROSITE" id="PS50006">
    <property type="entry name" value="FHA_DOMAIN"/>
    <property type="match status" value="1"/>
</dbReference>
<evidence type="ECO:0000259" key="5">
    <source>
        <dbReference type="PROSITE" id="PS50006"/>
    </source>
</evidence>
<evidence type="ECO:0000256" key="2">
    <source>
        <dbReference type="ARBA" id="ARBA00022454"/>
    </source>
</evidence>
<dbReference type="OrthoDB" id="421060at2759"/>
<comment type="caution">
    <text evidence="7">The sequence shown here is derived from an EMBL/GenBank/DDBJ whole genome shotgun (WGS) entry which is preliminary data.</text>
</comment>
<feature type="compositionally biased region" description="Low complexity" evidence="4">
    <location>
        <begin position="711"/>
        <end position="724"/>
    </location>
</feature>
<comment type="subcellular location">
    <subcellularLocation>
        <location evidence="1">Chromosome</location>
    </subcellularLocation>
</comment>
<feature type="domain" description="BRCT" evidence="6">
    <location>
        <begin position="1218"/>
        <end position="1268"/>
    </location>
</feature>
<evidence type="ECO:0000256" key="1">
    <source>
        <dbReference type="ARBA" id="ARBA00004286"/>
    </source>
</evidence>
<dbReference type="PANTHER" id="PTHR47177">
    <property type="entry name" value="F18C1.6 PROTEIN"/>
    <property type="match status" value="1"/>
</dbReference>
<gene>
    <name evidence="7" type="primary">Paxip1</name>
    <name evidence="7" type="ORF">SPIL2461_LOCUS1392</name>
</gene>
<feature type="compositionally biased region" description="Gly residues" evidence="4">
    <location>
        <begin position="738"/>
        <end position="749"/>
    </location>
</feature>
<feature type="region of interest" description="Disordered" evidence="4">
    <location>
        <begin position="711"/>
        <end position="815"/>
    </location>
</feature>
<dbReference type="Gene3D" id="2.60.200.20">
    <property type="match status" value="1"/>
</dbReference>
<dbReference type="InterPro" id="IPR000253">
    <property type="entry name" value="FHA_dom"/>
</dbReference>
<feature type="compositionally biased region" description="Basic and acidic residues" evidence="4">
    <location>
        <begin position="244"/>
        <end position="271"/>
    </location>
</feature>
<accession>A0A812J170</accession>
<feature type="compositionally biased region" description="Gly residues" evidence="4">
    <location>
        <begin position="913"/>
        <end position="936"/>
    </location>
</feature>
<dbReference type="GO" id="GO:0005694">
    <property type="term" value="C:chromosome"/>
    <property type="evidence" value="ECO:0007669"/>
    <property type="project" value="UniProtKB-SubCell"/>
</dbReference>
<feature type="region of interest" description="Disordered" evidence="4">
    <location>
        <begin position="519"/>
        <end position="679"/>
    </location>
</feature>
<feature type="compositionally biased region" description="Basic and acidic residues" evidence="4">
    <location>
        <begin position="497"/>
        <end position="506"/>
    </location>
</feature>
<feature type="compositionally biased region" description="Basic and acidic residues" evidence="4">
    <location>
        <begin position="1055"/>
        <end position="1077"/>
    </location>
</feature>
<dbReference type="EMBL" id="CAJNIZ010001337">
    <property type="protein sequence ID" value="CAE7188801.1"/>
    <property type="molecule type" value="Genomic_DNA"/>
</dbReference>
<dbReference type="Pfam" id="PF00533">
    <property type="entry name" value="BRCT"/>
    <property type="match status" value="1"/>
</dbReference>
<dbReference type="CDD" id="cd00027">
    <property type="entry name" value="BRCT"/>
    <property type="match status" value="1"/>
</dbReference>
<dbReference type="InterPro" id="IPR036420">
    <property type="entry name" value="BRCT_dom_sf"/>
</dbReference>
<feature type="region of interest" description="Disordered" evidence="4">
    <location>
        <begin position="469"/>
        <end position="506"/>
    </location>
</feature>
<dbReference type="Proteomes" id="UP000649617">
    <property type="component" value="Unassembled WGS sequence"/>
</dbReference>
<keyword evidence="2" id="KW-0158">Chromosome</keyword>